<feature type="region of interest" description="Disordered" evidence="1">
    <location>
        <begin position="24"/>
        <end position="44"/>
    </location>
</feature>
<dbReference type="PROSITE" id="PS51257">
    <property type="entry name" value="PROKAR_LIPOPROTEIN"/>
    <property type="match status" value="1"/>
</dbReference>
<protein>
    <submittedName>
        <fullName evidence="3">Uncharacterized protein</fullName>
    </submittedName>
</protein>
<dbReference type="Proteomes" id="UP000000322">
    <property type="component" value="Chromosome"/>
</dbReference>
<evidence type="ECO:0000313" key="4">
    <source>
        <dbReference type="Proteomes" id="UP000000322"/>
    </source>
</evidence>
<keyword evidence="4" id="KW-1185">Reference proteome</keyword>
<dbReference type="AlphaFoldDB" id="D1BED5"/>
<feature type="compositionally biased region" description="Low complexity" evidence="1">
    <location>
        <begin position="68"/>
        <end position="79"/>
    </location>
</feature>
<evidence type="ECO:0000256" key="2">
    <source>
        <dbReference type="SAM" id="SignalP"/>
    </source>
</evidence>
<feature type="chain" id="PRO_5003021430" evidence="2">
    <location>
        <begin position="25"/>
        <end position="146"/>
    </location>
</feature>
<sequence length="146" mass="14682">MNLTRRATAAALGCLVLVTSAACSDDSPDSSSAGSTAGADPSAGAADFCDVAVESREATSSAGDQTTEEAATSWTTAGAAMESVVAPDEIAEQWETVTSTVVEVGEIFSSGTDAEKAGETQRLVLAEDFQAARSAVDDYVAQSCGS</sequence>
<feature type="signal peptide" evidence="2">
    <location>
        <begin position="1"/>
        <end position="24"/>
    </location>
</feature>
<keyword evidence="2" id="KW-0732">Signal</keyword>
<accession>D1BED5</accession>
<proteinExistence type="predicted"/>
<dbReference type="HOGENOM" id="CLU_1776115_0_0_11"/>
<dbReference type="RefSeq" id="WP_012866282.1">
    <property type="nucleotide sequence ID" value="NC_013521.1"/>
</dbReference>
<dbReference type="KEGG" id="ske:Sked_12710"/>
<name>D1BED5_SANKS</name>
<gene>
    <name evidence="3" type="ordered locus">Sked_12710</name>
</gene>
<reference evidence="3 4" key="1">
    <citation type="journal article" date="2009" name="Stand. Genomic Sci.">
        <title>Complete genome sequence of Sanguibacter keddieii type strain (ST-74).</title>
        <authorList>
            <person name="Ivanova N."/>
            <person name="Sikorski J."/>
            <person name="Sims D."/>
            <person name="Brettin T."/>
            <person name="Detter J.C."/>
            <person name="Han C."/>
            <person name="Lapidus A."/>
            <person name="Copeland A."/>
            <person name="Glavina Del Rio T."/>
            <person name="Nolan M."/>
            <person name="Chen F."/>
            <person name="Lucas S."/>
            <person name="Tice H."/>
            <person name="Cheng J.F."/>
            <person name="Bruce D."/>
            <person name="Goodwin L."/>
            <person name="Pitluck S."/>
            <person name="Pati A."/>
            <person name="Mavromatis K."/>
            <person name="Chen A."/>
            <person name="Palaniappan K."/>
            <person name="D'haeseleer P."/>
            <person name="Chain P."/>
            <person name="Bristow J."/>
            <person name="Eisen J.A."/>
            <person name="Markowitz V."/>
            <person name="Hugenholtz P."/>
            <person name="Goker M."/>
            <person name="Pukall R."/>
            <person name="Klenk H.P."/>
            <person name="Kyrpides N.C."/>
        </authorList>
    </citation>
    <scope>NUCLEOTIDE SEQUENCE [LARGE SCALE GENOMIC DNA]</scope>
    <source>
        <strain evidence="4">ATCC 51767 / DSM 10542 / NCFB 3025 / ST-74</strain>
    </source>
</reference>
<evidence type="ECO:0000313" key="3">
    <source>
        <dbReference type="EMBL" id="ACZ21213.1"/>
    </source>
</evidence>
<dbReference type="EMBL" id="CP001819">
    <property type="protein sequence ID" value="ACZ21213.1"/>
    <property type="molecule type" value="Genomic_DNA"/>
</dbReference>
<organism evidence="3 4">
    <name type="scientific">Sanguibacter keddieii (strain ATCC 51767 / DSM 10542 / NCFB 3025 / ST-74)</name>
    <dbReference type="NCBI Taxonomy" id="446469"/>
    <lineage>
        <taxon>Bacteria</taxon>
        <taxon>Bacillati</taxon>
        <taxon>Actinomycetota</taxon>
        <taxon>Actinomycetes</taxon>
        <taxon>Micrococcales</taxon>
        <taxon>Sanguibacteraceae</taxon>
        <taxon>Sanguibacter</taxon>
    </lineage>
</organism>
<feature type="region of interest" description="Disordered" evidence="1">
    <location>
        <begin position="56"/>
        <end position="79"/>
    </location>
</feature>
<evidence type="ECO:0000256" key="1">
    <source>
        <dbReference type="SAM" id="MobiDB-lite"/>
    </source>
</evidence>